<dbReference type="GO" id="GO:0019239">
    <property type="term" value="F:deaminase activity"/>
    <property type="evidence" value="ECO:0007669"/>
    <property type="project" value="TreeGrafter"/>
</dbReference>
<dbReference type="PANTHER" id="PTHR11803">
    <property type="entry name" value="2-IMINOBUTANOATE/2-IMINOPROPANOATE DEAMINASE RIDA"/>
    <property type="match status" value="1"/>
</dbReference>
<evidence type="ECO:0000256" key="1">
    <source>
        <dbReference type="ARBA" id="ARBA00010552"/>
    </source>
</evidence>
<dbReference type="OrthoDB" id="9808943at2"/>
<dbReference type="Pfam" id="PF01042">
    <property type="entry name" value="Ribonuc_L-PSP"/>
    <property type="match status" value="1"/>
</dbReference>
<dbReference type="Proteomes" id="UP000194137">
    <property type="component" value="Chromosome"/>
</dbReference>
<sequence>MSDIKVEVLRSNAVLPANLPFPDGVRINDLVILSGQIGVKPGTLTLVEGGIEAEARQTFENLRLTLEAHGMTLTDIVRAQIMLADMSEWQRFNAVYLEFFPDAAPARSAFGANGLALGARVEIEVFAVRR</sequence>
<dbReference type="EMBL" id="CP021112">
    <property type="protein sequence ID" value="ARP99093.1"/>
    <property type="molecule type" value="Genomic_DNA"/>
</dbReference>
<dbReference type="FunFam" id="3.30.1330.40:FF:000001">
    <property type="entry name" value="L-PSP family endoribonuclease"/>
    <property type="match status" value="1"/>
</dbReference>
<dbReference type="STRING" id="1235591.CAK95_08345"/>
<proteinExistence type="inferred from homology"/>
<reference evidence="2 3" key="1">
    <citation type="submission" date="2017-05" db="EMBL/GenBank/DDBJ databases">
        <title>Full genome sequence of Pseudorhodoplanes sinuspersici.</title>
        <authorList>
            <person name="Dastgheib S.M.M."/>
            <person name="Shavandi M."/>
            <person name="Tirandaz H."/>
        </authorList>
    </citation>
    <scope>NUCLEOTIDE SEQUENCE [LARGE SCALE GENOMIC DNA]</scope>
    <source>
        <strain evidence="2 3">RIPI110</strain>
    </source>
</reference>
<protein>
    <submittedName>
        <fullName evidence="2">Enamine deaminase RidA</fullName>
    </submittedName>
</protein>
<gene>
    <name evidence="2" type="ORF">CAK95_08345</name>
</gene>
<comment type="similarity">
    <text evidence="1">Belongs to the RutC family.</text>
</comment>
<dbReference type="CDD" id="cd00448">
    <property type="entry name" value="YjgF_YER057c_UK114_family"/>
    <property type="match status" value="1"/>
</dbReference>
<accession>A0A1W6ZNX1</accession>
<dbReference type="Gene3D" id="3.30.1330.40">
    <property type="entry name" value="RutC-like"/>
    <property type="match status" value="1"/>
</dbReference>
<dbReference type="RefSeq" id="WP_086087502.1">
    <property type="nucleotide sequence ID" value="NZ_CP021112.1"/>
</dbReference>
<dbReference type="KEGG" id="psin:CAK95_08345"/>
<dbReference type="GO" id="GO:0005829">
    <property type="term" value="C:cytosol"/>
    <property type="evidence" value="ECO:0007669"/>
    <property type="project" value="TreeGrafter"/>
</dbReference>
<dbReference type="InterPro" id="IPR035959">
    <property type="entry name" value="RutC-like_sf"/>
</dbReference>
<keyword evidence="3" id="KW-1185">Reference proteome</keyword>
<dbReference type="AlphaFoldDB" id="A0A1W6ZNX1"/>
<name>A0A1W6ZNX1_9HYPH</name>
<organism evidence="2 3">
    <name type="scientific">Pseudorhodoplanes sinuspersici</name>
    <dbReference type="NCBI Taxonomy" id="1235591"/>
    <lineage>
        <taxon>Bacteria</taxon>
        <taxon>Pseudomonadati</taxon>
        <taxon>Pseudomonadota</taxon>
        <taxon>Alphaproteobacteria</taxon>
        <taxon>Hyphomicrobiales</taxon>
        <taxon>Pseudorhodoplanes</taxon>
    </lineage>
</organism>
<dbReference type="PANTHER" id="PTHR11803:SF58">
    <property type="entry name" value="PROTEIN HMF1-RELATED"/>
    <property type="match status" value="1"/>
</dbReference>
<dbReference type="InterPro" id="IPR006175">
    <property type="entry name" value="YjgF/YER057c/UK114"/>
</dbReference>
<dbReference type="SUPFAM" id="SSF55298">
    <property type="entry name" value="YjgF-like"/>
    <property type="match status" value="1"/>
</dbReference>
<evidence type="ECO:0000313" key="2">
    <source>
        <dbReference type="EMBL" id="ARP99093.1"/>
    </source>
</evidence>
<evidence type="ECO:0000313" key="3">
    <source>
        <dbReference type="Proteomes" id="UP000194137"/>
    </source>
</evidence>